<evidence type="ECO:0000313" key="3">
    <source>
        <dbReference type="EMBL" id="MFD1785239.1"/>
    </source>
</evidence>
<dbReference type="InterPro" id="IPR015943">
    <property type="entry name" value="WD40/YVTN_repeat-like_dom_sf"/>
</dbReference>
<evidence type="ECO:0000256" key="1">
    <source>
        <dbReference type="SAM" id="SignalP"/>
    </source>
</evidence>
<accession>A0ABW4N5J4</accession>
<dbReference type="SUPFAM" id="SSF50998">
    <property type="entry name" value="Quinoprotein alcohol dehydrogenase-like"/>
    <property type="match status" value="1"/>
</dbReference>
<feature type="domain" description="Pyrrolo-quinoline quinone repeat" evidence="2">
    <location>
        <begin position="88"/>
        <end position="157"/>
    </location>
</feature>
<dbReference type="InterPro" id="IPR011047">
    <property type="entry name" value="Quinoprotein_ADH-like_sf"/>
</dbReference>
<reference evidence="4" key="1">
    <citation type="journal article" date="2019" name="Int. J. Syst. Evol. Microbiol.">
        <title>The Global Catalogue of Microorganisms (GCM) 10K type strain sequencing project: providing services to taxonomists for standard genome sequencing and annotation.</title>
        <authorList>
            <consortium name="The Broad Institute Genomics Platform"/>
            <consortium name="The Broad Institute Genome Sequencing Center for Infectious Disease"/>
            <person name="Wu L."/>
            <person name="Ma J."/>
        </authorList>
    </citation>
    <scope>NUCLEOTIDE SEQUENCE [LARGE SCALE GENOMIC DNA]</scope>
    <source>
        <strain evidence="4">DFY28</strain>
    </source>
</reference>
<evidence type="ECO:0000313" key="4">
    <source>
        <dbReference type="Proteomes" id="UP001597237"/>
    </source>
</evidence>
<protein>
    <submittedName>
        <fullName evidence="3">PQQ-binding-like beta-propeller repeat protein</fullName>
    </submittedName>
</protein>
<feature type="signal peptide" evidence="1">
    <location>
        <begin position="1"/>
        <end position="20"/>
    </location>
</feature>
<dbReference type="Gene3D" id="2.130.10.10">
    <property type="entry name" value="YVTN repeat-like/Quinoprotein amine dehydrogenase"/>
    <property type="match status" value="2"/>
</dbReference>
<feature type="domain" description="Pyrrolo-quinoline quinone repeat" evidence="2">
    <location>
        <begin position="163"/>
        <end position="371"/>
    </location>
</feature>
<dbReference type="Proteomes" id="UP001597237">
    <property type="component" value="Unassembled WGS sequence"/>
</dbReference>
<dbReference type="PROSITE" id="PS51257">
    <property type="entry name" value="PROKAR_LIPOPROTEIN"/>
    <property type="match status" value="1"/>
</dbReference>
<keyword evidence="4" id="KW-1185">Reference proteome</keyword>
<dbReference type="InterPro" id="IPR002372">
    <property type="entry name" value="PQQ_rpt_dom"/>
</dbReference>
<feature type="chain" id="PRO_5047305481" evidence="1">
    <location>
        <begin position="21"/>
        <end position="464"/>
    </location>
</feature>
<dbReference type="PANTHER" id="PTHR34512:SF30">
    <property type="entry name" value="OUTER MEMBRANE PROTEIN ASSEMBLY FACTOR BAMB"/>
    <property type="match status" value="1"/>
</dbReference>
<proteinExistence type="predicted"/>
<keyword evidence="1" id="KW-0732">Signal</keyword>
<evidence type="ECO:0000259" key="2">
    <source>
        <dbReference type="Pfam" id="PF13360"/>
    </source>
</evidence>
<dbReference type="EMBL" id="JBHUEY010000006">
    <property type="protein sequence ID" value="MFD1785239.1"/>
    <property type="molecule type" value="Genomic_DNA"/>
</dbReference>
<dbReference type="PANTHER" id="PTHR34512">
    <property type="entry name" value="CELL SURFACE PROTEIN"/>
    <property type="match status" value="1"/>
</dbReference>
<sequence length="464" mass="48787">MILFRRTSLIAVLAASLTVAGCSTVSRLNPFGGGDDEPQEVASEGERIPIVGAESGVEVTEAIAGQDFNLPAPTPRADWPLPGGAPEQAVEHVDAGQGLSVAWRQRFGEGSERGKHVTAPPIVADGKVFVMDGTANVSARDAQSGREIWRTELRSTNRRDREAFGGGLAYADGKVYVTSGYRLVVQLDAATGAVGWRRETEQPVHGAPTIAGGRVMAVSIDNTLLTFDAATGEPSWTYQALTEPARILAASSPAVSGDTVVAAFGSGELVALRVANGNDLWAEALSRASRTTALSEIRDIPGRPVIYQGDVYAVSHSGVFAAVDLRTGTARWTLPVTGITTPWPAGDVVYVVSKAGEVICVNRDSGQVYWIRNLNEGIEQDAGGGGFFGFFERRGNVRPIWSSPLLASNRLVLVSSGGRLVALNPKTGAVEHSMNIGSPAMLAPIAAGGTVYVVTDEAELIALR</sequence>
<dbReference type="RefSeq" id="WP_377282191.1">
    <property type="nucleotide sequence ID" value="NZ_JBHRSI010000005.1"/>
</dbReference>
<gene>
    <name evidence="3" type="ORF">ACFSC0_17695</name>
</gene>
<comment type="caution">
    <text evidence="3">The sequence shown here is derived from an EMBL/GenBank/DDBJ whole genome shotgun (WGS) entry which is preliminary data.</text>
</comment>
<dbReference type="InterPro" id="IPR018391">
    <property type="entry name" value="PQQ_b-propeller_rpt"/>
</dbReference>
<organism evidence="3 4">
    <name type="scientific">Phenylobacterium terrae</name>
    <dbReference type="NCBI Taxonomy" id="2665495"/>
    <lineage>
        <taxon>Bacteria</taxon>
        <taxon>Pseudomonadati</taxon>
        <taxon>Pseudomonadota</taxon>
        <taxon>Alphaproteobacteria</taxon>
        <taxon>Caulobacterales</taxon>
        <taxon>Caulobacteraceae</taxon>
        <taxon>Phenylobacterium</taxon>
    </lineage>
</organism>
<name>A0ABW4N5J4_9CAUL</name>
<feature type="domain" description="Pyrrolo-quinoline quinone repeat" evidence="2">
    <location>
        <begin position="404"/>
        <end position="463"/>
    </location>
</feature>
<dbReference type="Pfam" id="PF13360">
    <property type="entry name" value="PQQ_2"/>
    <property type="match status" value="3"/>
</dbReference>
<dbReference type="SMART" id="SM00564">
    <property type="entry name" value="PQQ"/>
    <property type="match status" value="7"/>
</dbReference>